<dbReference type="AlphaFoldDB" id="A0A517YA39"/>
<evidence type="ECO:0000313" key="1">
    <source>
        <dbReference type="EMBL" id="QDU27100.1"/>
    </source>
</evidence>
<sequence length="69" mass="7531">MVEWYAVLDDDAAQDIGKPCSSKQLTTTLFEICRAAQPPQRAVRLEKFVVAIACLLSAFKLSPFSAGRG</sequence>
<accession>A0A517YA39</accession>
<organism evidence="1 2">
    <name type="scientific">Anatilimnocola aggregata</name>
    <dbReference type="NCBI Taxonomy" id="2528021"/>
    <lineage>
        <taxon>Bacteria</taxon>
        <taxon>Pseudomonadati</taxon>
        <taxon>Planctomycetota</taxon>
        <taxon>Planctomycetia</taxon>
        <taxon>Pirellulales</taxon>
        <taxon>Pirellulaceae</taxon>
        <taxon>Anatilimnocola</taxon>
    </lineage>
</organism>
<protein>
    <submittedName>
        <fullName evidence="1">Uncharacterized protein</fullName>
    </submittedName>
</protein>
<name>A0A517YA39_9BACT</name>
<proteinExistence type="predicted"/>
<dbReference type="Proteomes" id="UP000315017">
    <property type="component" value="Chromosome"/>
</dbReference>
<gene>
    <name evidence="1" type="ORF">ETAA8_21840</name>
</gene>
<dbReference type="EMBL" id="CP036274">
    <property type="protein sequence ID" value="QDU27100.1"/>
    <property type="molecule type" value="Genomic_DNA"/>
</dbReference>
<keyword evidence="2" id="KW-1185">Reference proteome</keyword>
<reference evidence="1 2" key="1">
    <citation type="submission" date="2019-02" db="EMBL/GenBank/DDBJ databases">
        <title>Deep-cultivation of Planctomycetes and their phenomic and genomic characterization uncovers novel biology.</title>
        <authorList>
            <person name="Wiegand S."/>
            <person name="Jogler M."/>
            <person name="Boedeker C."/>
            <person name="Pinto D."/>
            <person name="Vollmers J."/>
            <person name="Rivas-Marin E."/>
            <person name="Kohn T."/>
            <person name="Peeters S.H."/>
            <person name="Heuer A."/>
            <person name="Rast P."/>
            <person name="Oberbeckmann S."/>
            <person name="Bunk B."/>
            <person name="Jeske O."/>
            <person name="Meyerdierks A."/>
            <person name="Storesund J.E."/>
            <person name="Kallscheuer N."/>
            <person name="Luecker S."/>
            <person name="Lage O.M."/>
            <person name="Pohl T."/>
            <person name="Merkel B.J."/>
            <person name="Hornburger P."/>
            <person name="Mueller R.-W."/>
            <person name="Bruemmer F."/>
            <person name="Labrenz M."/>
            <person name="Spormann A.M."/>
            <person name="Op den Camp H."/>
            <person name="Overmann J."/>
            <person name="Amann R."/>
            <person name="Jetten M.S.M."/>
            <person name="Mascher T."/>
            <person name="Medema M.H."/>
            <person name="Devos D.P."/>
            <person name="Kaster A.-K."/>
            <person name="Ovreas L."/>
            <person name="Rohde M."/>
            <person name="Galperin M.Y."/>
            <person name="Jogler C."/>
        </authorList>
    </citation>
    <scope>NUCLEOTIDE SEQUENCE [LARGE SCALE GENOMIC DNA]</scope>
    <source>
        <strain evidence="1 2">ETA_A8</strain>
    </source>
</reference>
<evidence type="ECO:0000313" key="2">
    <source>
        <dbReference type="Proteomes" id="UP000315017"/>
    </source>
</evidence>
<dbReference type="KEGG" id="aagg:ETAA8_21840"/>